<dbReference type="SUPFAM" id="SSF57850">
    <property type="entry name" value="RING/U-box"/>
    <property type="match status" value="1"/>
</dbReference>
<dbReference type="Pfam" id="PF13639">
    <property type="entry name" value="zf-RING_2"/>
    <property type="match status" value="1"/>
</dbReference>
<dbReference type="InterPro" id="IPR051834">
    <property type="entry name" value="RING_finger_E3_ligase"/>
</dbReference>
<dbReference type="GO" id="GO:0008270">
    <property type="term" value="F:zinc ion binding"/>
    <property type="evidence" value="ECO:0007669"/>
    <property type="project" value="UniProtKB-KW"/>
</dbReference>
<dbReference type="SMART" id="SM00184">
    <property type="entry name" value="RING"/>
    <property type="match status" value="1"/>
</dbReference>
<name>A0AAV5D8M2_ELECO</name>
<evidence type="ECO:0000256" key="1">
    <source>
        <dbReference type="ARBA" id="ARBA00022723"/>
    </source>
</evidence>
<dbReference type="Gene3D" id="3.30.40.10">
    <property type="entry name" value="Zinc/RING finger domain, C3HC4 (zinc finger)"/>
    <property type="match status" value="1"/>
</dbReference>
<evidence type="ECO:0000259" key="6">
    <source>
        <dbReference type="PROSITE" id="PS50089"/>
    </source>
</evidence>
<dbReference type="AlphaFoldDB" id="A0AAV5D8M2"/>
<reference evidence="7" key="1">
    <citation type="journal article" date="2018" name="DNA Res.">
        <title>Multiple hybrid de novo genome assembly of finger millet, an orphan allotetraploid crop.</title>
        <authorList>
            <person name="Hatakeyama M."/>
            <person name="Aluri S."/>
            <person name="Balachadran M.T."/>
            <person name="Sivarajan S.R."/>
            <person name="Patrignani A."/>
            <person name="Gruter S."/>
            <person name="Poveda L."/>
            <person name="Shimizu-Inatsugi R."/>
            <person name="Baeten J."/>
            <person name="Francoijs K.J."/>
            <person name="Nataraja K.N."/>
            <person name="Reddy Y.A.N."/>
            <person name="Phadnis S."/>
            <person name="Ravikumar R.L."/>
            <person name="Schlapbach R."/>
            <person name="Sreeman S.M."/>
            <person name="Shimizu K.K."/>
        </authorList>
    </citation>
    <scope>NUCLEOTIDE SEQUENCE</scope>
</reference>
<evidence type="ECO:0000256" key="2">
    <source>
        <dbReference type="ARBA" id="ARBA00022771"/>
    </source>
</evidence>
<dbReference type="EMBL" id="BQKI01000013">
    <property type="protein sequence ID" value="GJN06999.1"/>
    <property type="molecule type" value="Genomic_DNA"/>
</dbReference>
<comment type="caution">
    <text evidence="7">The sequence shown here is derived from an EMBL/GenBank/DDBJ whole genome shotgun (WGS) entry which is preliminary data.</text>
</comment>
<reference evidence="7" key="2">
    <citation type="submission" date="2021-12" db="EMBL/GenBank/DDBJ databases">
        <title>Resequencing data analysis of finger millet.</title>
        <authorList>
            <person name="Hatakeyama M."/>
            <person name="Aluri S."/>
            <person name="Balachadran M.T."/>
            <person name="Sivarajan S.R."/>
            <person name="Poveda L."/>
            <person name="Shimizu-Inatsugi R."/>
            <person name="Schlapbach R."/>
            <person name="Sreeman S.M."/>
            <person name="Shimizu K.K."/>
        </authorList>
    </citation>
    <scope>NUCLEOTIDE SEQUENCE</scope>
</reference>
<feature type="region of interest" description="Disordered" evidence="5">
    <location>
        <begin position="117"/>
        <end position="189"/>
    </location>
</feature>
<evidence type="ECO:0000256" key="5">
    <source>
        <dbReference type="SAM" id="MobiDB-lite"/>
    </source>
</evidence>
<sequence length="329" mass="35125">MCAPGPDNVIPRVGNHVTYSETNSRLAHLYTCINSSLPLASVSDNKSAEIPDGHMFPSSNAARLVSAMADETTEQVGLPAATEKSAAAHASAGAEQDACDAEQIGGMTFQALREAGTPATVFPPPDNADESTEHALAAAAADTTAATRDEEAEVPEEREAADDDVQEAHQDSEQQHQFTYDDEDEGPGELDPVQVEFVRRVLNAVRHLSDPDGYPDDVIYEMALAAIPRSWLPRLFDELPSYRNGGFGAVPASADAVDALEKRVFHAGGGGDDHGGCAICLEEEFEEGQELSVMPCSKAHAFHTVCITLWLGQSNMCPLCRHPLPATED</sequence>
<dbReference type="PROSITE" id="PS50089">
    <property type="entry name" value="ZF_RING_2"/>
    <property type="match status" value="1"/>
</dbReference>
<keyword evidence="1" id="KW-0479">Metal-binding</keyword>
<protein>
    <recommendedName>
        <fullName evidence="6">RING-type domain-containing protein</fullName>
    </recommendedName>
</protein>
<dbReference type="Proteomes" id="UP001054889">
    <property type="component" value="Unassembled WGS sequence"/>
</dbReference>
<dbReference type="GO" id="GO:0061630">
    <property type="term" value="F:ubiquitin protein ligase activity"/>
    <property type="evidence" value="ECO:0007669"/>
    <property type="project" value="TreeGrafter"/>
</dbReference>
<accession>A0AAV5D8M2</accession>
<dbReference type="GO" id="GO:0005634">
    <property type="term" value="C:nucleus"/>
    <property type="evidence" value="ECO:0007669"/>
    <property type="project" value="TreeGrafter"/>
</dbReference>
<feature type="domain" description="RING-type" evidence="6">
    <location>
        <begin position="277"/>
        <end position="321"/>
    </location>
</feature>
<evidence type="ECO:0000313" key="7">
    <source>
        <dbReference type="EMBL" id="GJN06999.1"/>
    </source>
</evidence>
<dbReference type="PANTHER" id="PTHR45931:SF3">
    <property type="entry name" value="RING ZINC FINGER-CONTAINING PROTEIN"/>
    <property type="match status" value="1"/>
</dbReference>
<organism evidence="7 8">
    <name type="scientific">Eleusine coracana subsp. coracana</name>
    <dbReference type="NCBI Taxonomy" id="191504"/>
    <lineage>
        <taxon>Eukaryota</taxon>
        <taxon>Viridiplantae</taxon>
        <taxon>Streptophyta</taxon>
        <taxon>Embryophyta</taxon>
        <taxon>Tracheophyta</taxon>
        <taxon>Spermatophyta</taxon>
        <taxon>Magnoliopsida</taxon>
        <taxon>Liliopsida</taxon>
        <taxon>Poales</taxon>
        <taxon>Poaceae</taxon>
        <taxon>PACMAD clade</taxon>
        <taxon>Chloridoideae</taxon>
        <taxon>Cynodonteae</taxon>
        <taxon>Eleusininae</taxon>
        <taxon>Eleusine</taxon>
    </lineage>
</organism>
<feature type="compositionally biased region" description="Low complexity" evidence="5">
    <location>
        <begin position="134"/>
        <end position="146"/>
    </location>
</feature>
<dbReference type="InterPro" id="IPR013083">
    <property type="entry name" value="Znf_RING/FYVE/PHD"/>
</dbReference>
<proteinExistence type="predicted"/>
<dbReference type="InterPro" id="IPR001841">
    <property type="entry name" value="Znf_RING"/>
</dbReference>
<keyword evidence="2 4" id="KW-0863">Zinc-finger</keyword>
<keyword evidence="3" id="KW-0862">Zinc</keyword>
<evidence type="ECO:0000256" key="3">
    <source>
        <dbReference type="ARBA" id="ARBA00022833"/>
    </source>
</evidence>
<dbReference type="PANTHER" id="PTHR45931">
    <property type="entry name" value="SI:CH211-59O9.10"/>
    <property type="match status" value="1"/>
</dbReference>
<dbReference type="GO" id="GO:0006511">
    <property type="term" value="P:ubiquitin-dependent protein catabolic process"/>
    <property type="evidence" value="ECO:0007669"/>
    <property type="project" value="TreeGrafter"/>
</dbReference>
<evidence type="ECO:0000256" key="4">
    <source>
        <dbReference type="PROSITE-ProRule" id="PRU00175"/>
    </source>
</evidence>
<gene>
    <name evidence="7" type="primary">ga24784</name>
    <name evidence="7" type="ORF">PR202_ga24784</name>
</gene>
<feature type="compositionally biased region" description="Acidic residues" evidence="5">
    <location>
        <begin position="150"/>
        <end position="165"/>
    </location>
</feature>
<evidence type="ECO:0000313" key="8">
    <source>
        <dbReference type="Proteomes" id="UP001054889"/>
    </source>
</evidence>
<keyword evidence="8" id="KW-1185">Reference proteome</keyword>